<reference evidence="2" key="2">
    <citation type="submission" date="2025-08" db="UniProtKB">
        <authorList>
            <consortium name="RefSeq"/>
        </authorList>
    </citation>
    <scope>IDENTIFICATION</scope>
    <source>
        <tissue evidence="2">Leaf</tissue>
    </source>
</reference>
<dbReference type="Proteomes" id="UP000790787">
    <property type="component" value="Chromosome 8"/>
</dbReference>
<dbReference type="RefSeq" id="XP_075076373.1">
    <property type="nucleotide sequence ID" value="XM_075220272.1"/>
</dbReference>
<name>A0AC58RUJ1_TOBAC</name>
<evidence type="ECO:0000313" key="1">
    <source>
        <dbReference type="Proteomes" id="UP000790787"/>
    </source>
</evidence>
<accession>A0AC58RUJ1</accession>
<gene>
    <name evidence="2" type="primary">LOC142163023</name>
</gene>
<proteinExistence type="predicted"/>
<evidence type="ECO:0000313" key="2">
    <source>
        <dbReference type="RefSeq" id="XP_075076373.1"/>
    </source>
</evidence>
<protein>
    <submittedName>
        <fullName evidence="2">Uncharacterized protein LOC142163023</fullName>
    </submittedName>
</protein>
<keyword evidence="1" id="KW-1185">Reference proteome</keyword>
<reference evidence="1" key="1">
    <citation type="journal article" date="2014" name="Nat. Commun.">
        <title>The tobacco genome sequence and its comparison with those of tomato and potato.</title>
        <authorList>
            <person name="Sierro N."/>
            <person name="Battey J.N."/>
            <person name="Ouadi S."/>
            <person name="Bakaher N."/>
            <person name="Bovet L."/>
            <person name="Willig A."/>
            <person name="Goepfert S."/>
            <person name="Peitsch M.C."/>
            <person name="Ivanov N.V."/>
        </authorList>
    </citation>
    <scope>NUCLEOTIDE SEQUENCE [LARGE SCALE GENOMIC DNA]</scope>
</reference>
<sequence length="305" mass="35100">MSVPPENWKGQSTGENYELWDIVTDSLLATLKKNVEGVDVPKTRADYTTEDLRTWKNNANTKKWLVCGLDPNEYSRIQGCTTAKKIWNTLQVDHEGTPQVKRSRGTLLYSQYESLAIKEGETIQEMYTRFTTLTNELKSIGRIIPEEERLSKLILKLIDEYEDVNNEKEQMSKECVVLKAKCKNLEHKASETESENAGLKNQIRILKEDLSKVKNELDRTCEWNRSSDTLSWLHEHYSSKMKGLGFGNPTSKWDPNSKYIALTENKICTHCGKTGHYKSECTAKEKAIQKNQKFVQGKNRLPSWV</sequence>
<organism evidence="1 2">
    <name type="scientific">Nicotiana tabacum</name>
    <name type="common">Common tobacco</name>
    <dbReference type="NCBI Taxonomy" id="4097"/>
    <lineage>
        <taxon>Eukaryota</taxon>
        <taxon>Viridiplantae</taxon>
        <taxon>Streptophyta</taxon>
        <taxon>Embryophyta</taxon>
        <taxon>Tracheophyta</taxon>
        <taxon>Spermatophyta</taxon>
        <taxon>Magnoliopsida</taxon>
        <taxon>eudicotyledons</taxon>
        <taxon>Gunneridae</taxon>
        <taxon>Pentapetalae</taxon>
        <taxon>asterids</taxon>
        <taxon>lamiids</taxon>
        <taxon>Solanales</taxon>
        <taxon>Solanaceae</taxon>
        <taxon>Nicotianoideae</taxon>
        <taxon>Nicotianeae</taxon>
        <taxon>Nicotiana</taxon>
    </lineage>
</organism>